<evidence type="ECO:0000313" key="1">
    <source>
        <dbReference type="EMBL" id="KZD55697.1"/>
    </source>
</evidence>
<reference evidence="1 2" key="1">
    <citation type="submission" date="2015-09" db="EMBL/GenBank/DDBJ databases">
        <title>Bacillus cereus food isolates.</title>
        <authorList>
            <person name="Boekhorst J."/>
        </authorList>
    </citation>
    <scope>NUCLEOTIDE SEQUENCE [LARGE SCALE GENOMIC DNA]</scope>
    <source>
        <strain evidence="1 2">B4088</strain>
    </source>
</reference>
<comment type="caution">
    <text evidence="1">The sequence shown here is derived from an EMBL/GenBank/DDBJ whole genome shotgun (WGS) entry which is preliminary data.</text>
</comment>
<proteinExistence type="predicted"/>
<dbReference type="Proteomes" id="UP000076482">
    <property type="component" value="Unassembled WGS sequence"/>
</dbReference>
<organism evidence="1 2">
    <name type="scientific">Bacillus cereus</name>
    <dbReference type="NCBI Taxonomy" id="1396"/>
    <lineage>
        <taxon>Bacteria</taxon>
        <taxon>Bacillati</taxon>
        <taxon>Bacillota</taxon>
        <taxon>Bacilli</taxon>
        <taxon>Bacillales</taxon>
        <taxon>Bacillaceae</taxon>
        <taxon>Bacillus</taxon>
        <taxon>Bacillus cereus group</taxon>
    </lineage>
</organism>
<protein>
    <submittedName>
        <fullName evidence="1">Uncharacterized protein</fullName>
    </submittedName>
</protein>
<evidence type="ECO:0000313" key="2">
    <source>
        <dbReference type="Proteomes" id="UP000076482"/>
    </source>
</evidence>
<gene>
    <name evidence="1" type="ORF">B4088_5442</name>
</gene>
<dbReference type="SUPFAM" id="SSF52309">
    <property type="entry name" value="N-(deoxy)ribosyltransferase-like"/>
    <property type="match status" value="1"/>
</dbReference>
<sequence>MATIYLAGKIAKNDWRHSIFKGLRSYRYFTDDMYVRNRDFNDIGELKTDGFIYKGPYFISDDHGLAHGPNSHGRGIGKYSEYATPMVPDIPSQPKKKVLKMCLKGIDDSDFVFCWLDSATAYGTICELGYALANGKYIVIALEKDFKLVEYAVKDILPYANQIIYADSAEEAWDEFTNKETRDGFPYLPSIRDYYAITIMHDAVQRFCYSKVHDMLLESPLEVEFKVNWLYRYGLVEEFLKQHENLTPFIKGYTVNIKEFENELLLLIDYELVQLAMTEIYEEETDIKDTNLKYFIYENANGEGQNYLFRGEAQCSNEQRIYIENLLVKRNLKVRDEYSLLNINKSEAGEIIKLLTDKAMMPSSFDFLVAEAN</sequence>
<dbReference type="Gene3D" id="3.40.50.450">
    <property type="match status" value="1"/>
</dbReference>
<dbReference type="AlphaFoldDB" id="A0A164LDI4"/>
<dbReference type="EMBL" id="LJKE01000104">
    <property type="protein sequence ID" value="KZD55697.1"/>
    <property type="molecule type" value="Genomic_DNA"/>
</dbReference>
<dbReference type="RefSeq" id="WP_063262958.1">
    <property type="nucleotide sequence ID" value="NZ_LJKE01000104.1"/>
</dbReference>
<dbReference type="PATRIC" id="fig|1396.535.peg.6011"/>
<name>A0A164LDI4_BACCE</name>
<accession>A0A164LDI4</accession>